<dbReference type="InParanoid" id="A9WA47"/>
<evidence type="ECO:0000313" key="4">
    <source>
        <dbReference type="Proteomes" id="UP000002008"/>
    </source>
</evidence>
<dbReference type="InterPro" id="IPR002645">
    <property type="entry name" value="STAS_dom"/>
</dbReference>
<dbReference type="Gene3D" id="3.30.750.24">
    <property type="entry name" value="STAS domain"/>
    <property type="match status" value="1"/>
</dbReference>
<dbReference type="eggNOG" id="COG1366">
    <property type="taxonomic scope" value="Bacteria"/>
</dbReference>
<sequence>MDLRTRLILALSPLIIALLLFGLVAFFNRQRVTQAVDEVNRASKDLIEVAQSESLIFLEQYNVSEIIAGRQSDRSMIEPQRATIRSFLSEYTDQGNGSFVELELAARFEVMVAQHDAALTVFDRGDREEALAMISSNDYHRNIRAIHSLVIGAQREYEIQYLQAISQLEQIVNQGFWLGATVTGVATVIAITLALALIWQIGRHVDSLTADAERLTQTETDGQLSPVGSINQLRRLRDAFQHLLDVNRQRQQQLATALKAQQAQLARELELQATIRALSLPVTPLGANTIFLPLVGHLDAERGKQLEQTLLDAIQQRRARKVVIDVSGLATFEEETLQTLIRVGQGARLLGAQSILVGVRADQALHFTQLPSGLFTYARDIPAALTMNT</sequence>
<dbReference type="CDD" id="cd07041">
    <property type="entry name" value="STAS_RsbR_RsbS_like"/>
    <property type="match status" value="1"/>
</dbReference>
<evidence type="ECO:0000256" key="1">
    <source>
        <dbReference type="SAM" id="Phobius"/>
    </source>
</evidence>
<dbReference type="PANTHER" id="PTHR33745">
    <property type="entry name" value="RSBT ANTAGONIST PROTEIN RSBS-RELATED"/>
    <property type="match status" value="1"/>
</dbReference>
<gene>
    <name evidence="3" type="ordered locus">Caur_3545</name>
</gene>
<dbReference type="PANTHER" id="PTHR33745:SF1">
    <property type="entry name" value="RSBT ANTAGONIST PROTEIN RSBS"/>
    <property type="match status" value="1"/>
</dbReference>
<dbReference type="STRING" id="324602.Caur_3545"/>
<protein>
    <recommendedName>
        <fullName evidence="2">STAS domain-containing protein</fullName>
    </recommendedName>
</protein>
<keyword evidence="1" id="KW-0472">Membrane</keyword>
<dbReference type="Gene3D" id="6.10.340.10">
    <property type="match status" value="1"/>
</dbReference>
<keyword evidence="1" id="KW-0812">Transmembrane</keyword>
<dbReference type="EMBL" id="CP000909">
    <property type="protein sequence ID" value="ABY36729.1"/>
    <property type="molecule type" value="Genomic_DNA"/>
</dbReference>
<dbReference type="SUPFAM" id="SSF52091">
    <property type="entry name" value="SpoIIaa-like"/>
    <property type="match status" value="1"/>
</dbReference>
<keyword evidence="4" id="KW-1185">Reference proteome</keyword>
<dbReference type="InterPro" id="IPR036513">
    <property type="entry name" value="STAS_dom_sf"/>
</dbReference>
<dbReference type="PROSITE" id="PS50801">
    <property type="entry name" value="STAS"/>
    <property type="match status" value="1"/>
</dbReference>
<feature type="transmembrane region" description="Helical" evidence="1">
    <location>
        <begin position="7"/>
        <end position="27"/>
    </location>
</feature>
<feature type="domain" description="STAS" evidence="2">
    <location>
        <begin position="288"/>
        <end position="389"/>
    </location>
</feature>
<feature type="transmembrane region" description="Helical" evidence="1">
    <location>
        <begin position="176"/>
        <end position="199"/>
    </location>
</feature>
<dbReference type="Proteomes" id="UP000002008">
    <property type="component" value="Chromosome"/>
</dbReference>
<proteinExistence type="predicted"/>
<dbReference type="InterPro" id="IPR051932">
    <property type="entry name" value="Bact_StressResp_Reg"/>
</dbReference>
<dbReference type="Pfam" id="PF01740">
    <property type="entry name" value="STAS"/>
    <property type="match status" value="1"/>
</dbReference>
<dbReference type="RefSeq" id="WP_012259382.1">
    <property type="nucleotide sequence ID" value="NC_010175.1"/>
</dbReference>
<dbReference type="EnsemblBacteria" id="ABY36729">
    <property type="protein sequence ID" value="ABY36729"/>
    <property type="gene ID" value="Caur_3545"/>
</dbReference>
<name>A9WA47_CHLAA</name>
<evidence type="ECO:0000313" key="3">
    <source>
        <dbReference type="EMBL" id="ABY36729.1"/>
    </source>
</evidence>
<dbReference type="PATRIC" id="fig|324602.8.peg.3994"/>
<organism evidence="3 4">
    <name type="scientific">Chloroflexus aurantiacus (strain ATCC 29366 / DSM 635 / J-10-fl)</name>
    <dbReference type="NCBI Taxonomy" id="324602"/>
    <lineage>
        <taxon>Bacteria</taxon>
        <taxon>Bacillati</taxon>
        <taxon>Chloroflexota</taxon>
        <taxon>Chloroflexia</taxon>
        <taxon>Chloroflexales</taxon>
        <taxon>Chloroflexineae</taxon>
        <taxon>Chloroflexaceae</taxon>
        <taxon>Chloroflexus</taxon>
    </lineage>
</organism>
<dbReference type="HOGENOM" id="CLU_709207_0_0_0"/>
<accession>A9WA47</accession>
<reference evidence="4" key="1">
    <citation type="journal article" date="2011" name="BMC Genomics">
        <title>Complete genome sequence of the filamentous anoxygenic phototrophic bacterium Chloroflexus aurantiacus.</title>
        <authorList>
            <person name="Tang K.H."/>
            <person name="Barry K."/>
            <person name="Chertkov O."/>
            <person name="Dalin E."/>
            <person name="Han C.S."/>
            <person name="Hauser L.J."/>
            <person name="Honchak B.M."/>
            <person name="Karbach L.E."/>
            <person name="Land M.L."/>
            <person name="Lapidus A."/>
            <person name="Larimer F.W."/>
            <person name="Mikhailova N."/>
            <person name="Pitluck S."/>
            <person name="Pierson B.K."/>
            <person name="Blankenship R.E."/>
        </authorList>
    </citation>
    <scope>NUCLEOTIDE SEQUENCE [LARGE SCALE GENOMIC DNA]</scope>
    <source>
        <strain evidence="4">ATCC 29366 / DSM 635 / J-10-fl</strain>
    </source>
</reference>
<keyword evidence="1" id="KW-1133">Transmembrane helix</keyword>
<dbReference type="AlphaFoldDB" id="A9WA47"/>
<evidence type="ECO:0000259" key="2">
    <source>
        <dbReference type="PROSITE" id="PS50801"/>
    </source>
</evidence>
<dbReference type="KEGG" id="cau:Caur_3545"/>